<keyword evidence="1" id="KW-1133">Transmembrane helix</keyword>
<dbReference type="AlphaFoldDB" id="A0AAE4SB69"/>
<evidence type="ECO:0000256" key="1">
    <source>
        <dbReference type="SAM" id="Phobius"/>
    </source>
</evidence>
<dbReference type="Proteomes" id="UP001273136">
    <property type="component" value="Unassembled WGS sequence"/>
</dbReference>
<organism evidence="2 3">
    <name type="scientific">Methanorbis furvi</name>
    <dbReference type="NCBI Taxonomy" id="3028299"/>
    <lineage>
        <taxon>Archaea</taxon>
        <taxon>Methanobacteriati</taxon>
        <taxon>Methanobacteriota</taxon>
        <taxon>Stenosarchaea group</taxon>
        <taxon>Methanomicrobia</taxon>
        <taxon>Methanomicrobiales</taxon>
        <taxon>Methanocorpusculaceae</taxon>
        <taxon>Methanorbis</taxon>
    </lineage>
</organism>
<name>A0AAE4SB69_9EURY</name>
<gene>
    <name evidence="2" type="ORF">McpAg1_17020</name>
</gene>
<keyword evidence="3" id="KW-1185">Reference proteome</keyword>
<comment type="caution">
    <text evidence="2">The sequence shown here is derived from an EMBL/GenBank/DDBJ whole genome shotgun (WGS) entry which is preliminary data.</text>
</comment>
<keyword evidence="1" id="KW-0812">Transmembrane</keyword>
<sequence>MRQNSDAGSTVVIGFVILLMLIALGIGIWALISLPAEIKEAESTHAIKLSNAFLDLKLSADRVRVNNLSGARFSMLMPGSSGMSGTTIGFEKNVGKLYMVWSGGEGQIPQPPLEGKEVERIFAQIGGSRGTTVIGYEGGGVFRSDNGKAVWLTPGLLEIYPDTTEKERTTVRVDMVVVNLTGTPGVSGNWGVPVDCVFVERNDIQPNAENRTMTISFTGGNEEQTDLWYAQFMETQLRYYKNYPNCTIDVEAKNEGEYATLTITAGSDEWVKVYIREATYDVSLVKRYEV</sequence>
<feature type="transmembrane region" description="Helical" evidence="1">
    <location>
        <begin position="12"/>
        <end position="32"/>
    </location>
</feature>
<protein>
    <submittedName>
        <fullName evidence="2">Uncharacterized protein</fullName>
    </submittedName>
</protein>
<accession>A0AAE4SB69</accession>
<dbReference type="RefSeq" id="WP_338094879.1">
    <property type="nucleotide sequence ID" value="NZ_JAWDKA010000010.1"/>
</dbReference>
<evidence type="ECO:0000313" key="3">
    <source>
        <dbReference type="Proteomes" id="UP001273136"/>
    </source>
</evidence>
<reference evidence="2" key="1">
    <citation type="submission" date="2023-06" db="EMBL/GenBank/DDBJ databases">
        <title>Genome sequence of Methancorpusculaceae sp. Ag1.</title>
        <authorList>
            <person name="Protasov E."/>
            <person name="Platt K."/>
            <person name="Poehlein A."/>
            <person name="Daniel R."/>
            <person name="Brune A."/>
        </authorList>
    </citation>
    <scope>NUCLEOTIDE SEQUENCE</scope>
    <source>
        <strain evidence="2">Ag1</strain>
    </source>
</reference>
<dbReference type="EMBL" id="JAWDKA010000010">
    <property type="protein sequence ID" value="MDV0442458.1"/>
    <property type="molecule type" value="Genomic_DNA"/>
</dbReference>
<evidence type="ECO:0000313" key="2">
    <source>
        <dbReference type="EMBL" id="MDV0442458.1"/>
    </source>
</evidence>
<keyword evidence="1" id="KW-0472">Membrane</keyword>
<proteinExistence type="predicted"/>